<evidence type="ECO:0000313" key="1">
    <source>
        <dbReference type="EMBL" id="MBI5248886.1"/>
    </source>
</evidence>
<dbReference type="EMBL" id="JACRDE010000153">
    <property type="protein sequence ID" value="MBI5248886.1"/>
    <property type="molecule type" value="Genomic_DNA"/>
</dbReference>
<dbReference type="PANTHER" id="PTHR35866:SF1">
    <property type="entry name" value="YKGJ FAMILY CYSTEINE CLUSTER PROTEIN"/>
    <property type="match status" value="1"/>
</dbReference>
<dbReference type="AlphaFoldDB" id="A0A9D6UYS2"/>
<name>A0A9D6UYS2_9BACT</name>
<dbReference type="Pfam" id="PF03692">
    <property type="entry name" value="CxxCxxCC"/>
    <property type="match status" value="1"/>
</dbReference>
<organism evidence="1 2">
    <name type="scientific">Desulfomonile tiedjei</name>
    <dbReference type="NCBI Taxonomy" id="2358"/>
    <lineage>
        <taxon>Bacteria</taxon>
        <taxon>Pseudomonadati</taxon>
        <taxon>Thermodesulfobacteriota</taxon>
        <taxon>Desulfomonilia</taxon>
        <taxon>Desulfomonilales</taxon>
        <taxon>Desulfomonilaceae</taxon>
        <taxon>Desulfomonile</taxon>
    </lineage>
</organism>
<sequence length="265" mass="31497">MKLKDQTQGPERLMTWDDTFCFKCHPGIDCFNSCCANVTIFLTPIDVMRMRKALGISSEDFLERHTHRLISHQTGLPALVLRMREDERKTCSFVTEKGCSIYENRPYSCRLYPLDTANGVEFKLIVDHETCHGLRESEEWTVERWRTEQGLLYYDDPDHNLKDVMAPDQVWEQKIADPRAQDMFLMALYDLDRFREFVFKSSFLQKFKIDDDILEKIREDDLALLYFGMQWLRFVFFGQKGFLKIDRDYLEKKKIEVLGGQRQKK</sequence>
<comment type="caution">
    <text evidence="1">The sequence shown here is derived from an EMBL/GenBank/DDBJ whole genome shotgun (WGS) entry which is preliminary data.</text>
</comment>
<dbReference type="Proteomes" id="UP000807825">
    <property type="component" value="Unassembled WGS sequence"/>
</dbReference>
<accession>A0A9D6UYS2</accession>
<proteinExistence type="predicted"/>
<reference evidence="1" key="1">
    <citation type="submission" date="2020-07" db="EMBL/GenBank/DDBJ databases">
        <title>Huge and variable diversity of episymbiotic CPR bacteria and DPANN archaea in groundwater ecosystems.</title>
        <authorList>
            <person name="He C.Y."/>
            <person name="Keren R."/>
            <person name="Whittaker M."/>
            <person name="Farag I.F."/>
            <person name="Doudna J."/>
            <person name="Cate J.H.D."/>
            <person name="Banfield J.F."/>
        </authorList>
    </citation>
    <scope>NUCLEOTIDE SEQUENCE</scope>
    <source>
        <strain evidence="1">NC_groundwater_1664_Pr3_B-0.1um_52_9</strain>
    </source>
</reference>
<evidence type="ECO:0000313" key="2">
    <source>
        <dbReference type="Proteomes" id="UP000807825"/>
    </source>
</evidence>
<protein>
    <submittedName>
        <fullName evidence="1">YkgJ family cysteine cluster protein</fullName>
    </submittedName>
</protein>
<gene>
    <name evidence="1" type="ORF">HY912_05275</name>
</gene>
<dbReference type="PANTHER" id="PTHR35866">
    <property type="entry name" value="PUTATIVE-RELATED"/>
    <property type="match status" value="1"/>
</dbReference>
<dbReference type="InterPro" id="IPR005358">
    <property type="entry name" value="Puta_zinc/iron-chelating_dom"/>
</dbReference>